<evidence type="ECO:0000313" key="1">
    <source>
        <dbReference type="EMBL" id="RUS91289.1"/>
    </source>
</evidence>
<feature type="non-terminal residue" evidence="1">
    <location>
        <position position="1"/>
    </location>
</feature>
<protein>
    <submittedName>
        <fullName evidence="1">Uncharacterized protein</fullName>
    </submittedName>
</protein>
<feature type="non-terminal residue" evidence="1">
    <location>
        <position position="115"/>
    </location>
</feature>
<comment type="caution">
    <text evidence="1">The sequence shown here is derived from an EMBL/GenBank/DDBJ whole genome shotgun (WGS) entry which is preliminary data.</text>
</comment>
<dbReference type="AlphaFoldDB" id="A0A433UBX0"/>
<reference evidence="1 2" key="1">
    <citation type="submission" date="2019-01" db="EMBL/GenBank/DDBJ databases">
        <title>A draft genome assembly of the solar-powered sea slug Elysia chlorotica.</title>
        <authorList>
            <person name="Cai H."/>
            <person name="Li Q."/>
            <person name="Fang X."/>
            <person name="Li J."/>
            <person name="Curtis N.E."/>
            <person name="Altenburger A."/>
            <person name="Shibata T."/>
            <person name="Feng M."/>
            <person name="Maeda T."/>
            <person name="Schwartz J.A."/>
            <person name="Shigenobu S."/>
            <person name="Lundholm N."/>
            <person name="Nishiyama T."/>
            <person name="Yang H."/>
            <person name="Hasebe M."/>
            <person name="Li S."/>
            <person name="Pierce S.K."/>
            <person name="Wang J."/>
        </authorList>
    </citation>
    <scope>NUCLEOTIDE SEQUENCE [LARGE SCALE GENOMIC DNA]</scope>
    <source>
        <strain evidence="1">EC2010</strain>
        <tissue evidence="1">Whole organism of an adult</tissue>
    </source>
</reference>
<name>A0A433UBX0_ELYCH</name>
<sequence>DQSLQEAQQAEEAAIDAAIELDEQLEARRKSRKYRNRSKKSLVQRSYTVPRRTASVEMSVSNITTNSGSNISYINDGFLTARGSTCRSDIMVLGPGSEVTTIDAATASCTTLGLD</sequence>
<proteinExistence type="predicted"/>
<gene>
    <name evidence="1" type="ORF">EGW08_000903</name>
</gene>
<organism evidence="1 2">
    <name type="scientific">Elysia chlorotica</name>
    <name type="common">Eastern emerald elysia</name>
    <name type="synonym">Sea slug</name>
    <dbReference type="NCBI Taxonomy" id="188477"/>
    <lineage>
        <taxon>Eukaryota</taxon>
        <taxon>Metazoa</taxon>
        <taxon>Spiralia</taxon>
        <taxon>Lophotrochozoa</taxon>
        <taxon>Mollusca</taxon>
        <taxon>Gastropoda</taxon>
        <taxon>Heterobranchia</taxon>
        <taxon>Euthyneura</taxon>
        <taxon>Panpulmonata</taxon>
        <taxon>Sacoglossa</taxon>
        <taxon>Placobranchoidea</taxon>
        <taxon>Plakobranchidae</taxon>
        <taxon>Elysia</taxon>
    </lineage>
</organism>
<accession>A0A433UBX0</accession>
<evidence type="ECO:0000313" key="2">
    <source>
        <dbReference type="Proteomes" id="UP000271974"/>
    </source>
</evidence>
<keyword evidence="2" id="KW-1185">Reference proteome</keyword>
<dbReference type="EMBL" id="RQTK01000014">
    <property type="protein sequence ID" value="RUS91289.1"/>
    <property type="molecule type" value="Genomic_DNA"/>
</dbReference>
<dbReference type="Proteomes" id="UP000271974">
    <property type="component" value="Unassembled WGS sequence"/>
</dbReference>